<dbReference type="InterPro" id="IPR027417">
    <property type="entry name" value="P-loop_NTPase"/>
</dbReference>
<proteinExistence type="predicted"/>
<dbReference type="Proteomes" id="UP001295423">
    <property type="component" value="Unassembled WGS sequence"/>
</dbReference>
<feature type="compositionally biased region" description="Basic residues" evidence="2">
    <location>
        <begin position="510"/>
        <end position="525"/>
    </location>
</feature>
<sequence length="1262" mass="140315">MTNAVSIFALDSDSEEDDNLHHNIGLNKQKSRAKGLPPSGQNTAAKLVGRRVWAKVAVSHSNGFCSIRNCKHDSLHPNHACIQCKCGVHNLCVQENMLMSISKEDGHWYCSKECGGSDVLATHDVGVRQVATPTSTPTTTTTPRSTEGAKIQEENLLAAEFEDCVVDLACPPQAEISISSLEELEESSEELEELFEDSDDMDDFELEEGLEELDESHDIDESELEGSGDMMSGSKDMLSSAMASSRVMPVASAQEESKHQLYPTLPAENSDFFEEFSDELQIVMDHKSQQRYKSAVSELSCDSSFGSSQADAFDELSMGGRDPSIRHISFAHEARSSQHSMETENQLSNNDERSFSKSPNPRRRKVGSQLSNSERSYLSPRRPRSSLALMEERNSGGGAKPGDPLSSSERISYNKSVYPRRIRRGATRRSSATSERSAKSSDFTDPLSSSERSSLSPNQPTSVLRSVSLPVMVDPLDNSERVCAMAKRQVDANDDGDQLSNSERFSRSPRSIRKPRRKRSTRSPRRTCDDDLYSIGSAGSCDLDNDYDDALSRSDHTSSFRDDGSTGHFSRRSRGRGNKVDDALSVSEKMMSTSPYAGKVRSVMDGLTINKLQYDKVGLVGREKETKRLMECYARLTNTTTNITDTYMQSGQKELVFVHGYSGVGKTSLVSSMLEVCDQSATGFCARGKFDFSSGDLPYAAFASAFGQILGDIERRGSLSVSTYDESGKLQTLGEALTAKLGTDVNLLATLIPKLKVMVQGSVPRKSSSRRLDVNGGFEANQSRWVYALRVLTRELNKIYSPLVLFLDDVHYADQSSLNLIDSLVSDVENENSFMVVGCYRSNAIGENHILPKKLDRLSRKTTHYGFNLSDIKIGNLDQEGVHSITMSLLSMDNKEKTEALADICFKRTHGNPFFLIEFMTMLTEEYLIQFSLGSFTWFWDEEEVERETMSTENVVNIVHSRVKKLSNRAQQVLEYAACLGSTIRVHCLAILVSNLKSDQGGDDLDDLLHQLEKGGFIEQIEPTQYRWVHDNVRKSALMLGDAADRFFQFDVGNTLYNCLDDDELDEVLFEVCDLVNMGQHARRVEYAKLNLRAAEKARSISAFQSASLYVTKGIAYLPNDKWTAQHDLTLQLCILGMEMELATGQVEEMEKYSEEILAQPDCTAIEKLPVYLAKSHRMTHMDIDHKGCTDLLQRILSEKFGIRLFKSKAVLPIQAIAKLVSVARTVKKLPRGALANLQPVDDSNLEAAMDLLVRLAISSYA</sequence>
<accession>A0AAD2FMR0</accession>
<dbReference type="Gene3D" id="3.40.50.300">
    <property type="entry name" value="P-loop containing nucleotide triphosphate hydrolases"/>
    <property type="match status" value="1"/>
</dbReference>
<keyword evidence="1" id="KW-0175">Coiled coil</keyword>
<protein>
    <recommendedName>
        <fullName evidence="3">Orc1-like AAA ATPase domain-containing protein</fullName>
    </recommendedName>
</protein>
<feature type="region of interest" description="Disordered" evidence="2">
    <location>
        <begin position="490"/>
        <end position="531"/>
    </location>
</feature>
<feature type="compositionally biased region" description="Basic and acidic residues" evidence="2">
    <location>
        <begin position="553"/>
        <end position="565"/>
    </location>
</feature>
<dbReference type="EMBL" id="CAKOGP040001680">
    <property type="protein sequence ID" value="CAJ1946467.1"/>
    <property type="molecule type" value="Genomic_DNA"/>
</dbReference>
<evidence type="ECO:0000259" key="3">
    <source>
        <dbReference type="Pfam" id="PF13191"/>
    </source>
</evidence>
<feature type="region of interest" description="Disordered" evidence="2">
    <location>
        <begin position="211"/>
        <end position="232"/>
    </location>
</feature>
<organism evidence="4 5">
    <name type="scientific">Cylindrotheca closterium</name>
    <dbReference type="NCBI Taxonomy" id="2856"/>
    <lineage>
        <taxon>Eukaryota</taxon>
        <taxon>Sar</taxon>
        <taxon>Stramenopiles</taxon>
        <taxon>Ochrophyta</taxon>
        <taxon>Bacillariophyta</taxon>
        <taxon>Bacillariophyceae</taxon>
        <taxon>Bacillariophycidae</taxon>
        <taxon>Bacillariales</taxon>
        <taxon>Bacillariaceae</taxon>
        <taxon>Cylindrotheca</taxon>
    </lineage>
</organism>
<feature type="compositionally biased region" description="Low complexity" evidence="2">
    <location>
        <begin position="447"/>
        <end position="456"/>
    </location>
</feature>
<name>A0AAD2FMR0_9STRA</name>
<keyword evidence="5" id="KW-1185">Reference proteome</keyword>
<dbReference type="AlphaFoldDB" id="A0AAD2FMR0"/>
<feature type="region of interest" description="Disordered" evidence="2">
    <location>
        <begin position="333"/>
        <end position="462"/>
    </location>
</feature>
<dbReference type="InterPro" id="IPR041664">
    <property type="entry name" value="AAA_16"/>
</dbReference>
<evidence type="ECO:0000256" key="1">
    <source>
        <dbReference type="SAM" id="Coils"/>
    </source>
</evidence>
<gene>
    <name evidence="4" type="ORF">CYCCA115_LOCUS10609</name>
</gene>
<feature type="non-terminal residue" evidence="4">
    <location>
        <position position="1262"/>
    </location>
</feature>
<feature type="compositionally biased region" description="Polar residues" evidence="2">
    <location>
        <begin position="337"/>
        <end position="349"/>
    </location>
</feature>
<feature type="compositionally biased region" description="Basic residues" evidence="2">
    <location>
        <begin position="418"/>
        <end position="427"/>
    </location>
</feature>
<dbReference type="PANTHER" id="PTHR43642:SF1">
    <property type="entry name" value="HYBRID SIGNAL TRANSDUCTION HISTIDINE KINASE G"/>
    <property type="match status" value="1"/>
</dbReference>
<evidence type="ECO:0000256" key="2">
    <source>
        <dbReference type="SAM" id="MobiDB-lite"/>
    </source>
</evidence>
<comment type="caution">
    <text evidence="4">The sequence shown here is derived from an EMBL/GenBank/DDBJ whole genome shotgun (WGS) entry which is preliminary data.</text>
</comment>
<dbReference type="SUPFAM" id="SSF52540">
    <property type="entry name" value="P-loop containing nucleoside triphosphate hydrolases"/>
    <property type="match status" value="1"/>
</dbReference>
<feature type="coiled-coil region" evidence="1">
    <location>
        <begin position="174"/>
        <end position="201"/>
    </location>
</feature>
<evidence type="ECO:0000313" key="4">
    <source>
        <dbReference type="EMBL" id="CAJ1946467.1"/>
    </source>
</evidence>
<dbReference type="Pfam" id="PF13191">
    <property type="entry name" value="AAA_16"/>
    <property type="match status" value="1"/>
</dbReference>
<feature type="compositionally biased region" description="Acidic residues" evidence="2">
    <location>
        <begin position="211"/>
        <end position="226"/>
    </location>
</feature>
<dbReference type="PANTHER" id="PTHR43642">
    <property type="entry name" value="HYBRID SIGNAL TRANSDUCTION HISTIDINE KINASE G"/>
    <property type="match status" value="1"/>
</dbReference>
<evidence type="ECO:0000313" key="5">
    <source>
        <dbReference type="Proteomes" id="UP001295423"/>
    </source>
</evidence>
<feature type="region of interest" description="Disordered" evidence="2">
    <location>
        <begin position="553"/>
        <end position="586"/>
    </location>
</feature>
<feature type="domain" description="Orc1-like AAA ATPase" evidence="3">
    <location>
        <begin position="648"/>
        <end position="836"/>
    </location>
</feature>
<feature type="compositionally biased region" description="Polar residues" evidence="2">
    <location>
        <begin position="405"/>
        <end position="415"/>
    </location>
</feature>
<dbReference type="InterPro" id="IPR053159">
    <property type="entry name" value="Hybrid_Histidine_Kinase"/>
</dbReference>
<reference evidence="4" key="1">
    <citation type="submission" date="2023-08" db="EMBL/GenBank/DDBJ databases">
        <authorList>
            <person name="Audoor S."/>
            <person name="Bilcke G."/>
        </authorList>
    </citation>
    <scope>NUCLEOTIDE SEQUENCE</scope>
</reference>